<comment type="caution">
    <text evidence="3">The sequence shown here is derived from an EMBL/GenBank/DDBJ whole genome shotgun (WGS) entry which is preliminary data.</text>
</comment>
<protein>
    <submittedName>
        <fullName evidence="3">Ketosteroid isomerase-like protein</fullName>
    </submittedName>
</protein>
<proteinExistence type="predicted"/>
<feature type="signal peptide" evidence="1">
    <location>
        <begin position="1"/>
        <end position="22"/>
    </location>
</feature>
<evidence type="ECO:0000313" key="3">
    <source>
        <dbReference type="EMBL" id="MDR7332313.1"/>
    </source>
</evidence>
<dbReference type="InterPro" id="IPR032710">
    <property type="entry name" value="NTF2-like_dom_sf"/>
</dbReference>
<dbReference type="Pfam" id="PF14534">
    <property type="entry name" value="DUF4440"/>
    <property type="match status" value="1"/>
</dbReference>
<dbReference type="InterPro" id="IPR027843">
    <property type="entry name" value="DUF4440"/>
</dbReference>
<reference evidence="3 4" key="1">
    <citation type="submission" date="2023-07" db="EMBL/GenBank/DDBJ databases">
        <title>Sorghum-associated microbial communities from plants grown in Nebraska, USA.</title>
        <authorList>
            <person name="Schachtman D."/>
        </authorList>
    </citation>
    <scope>NUCLEOTIDE SEQUENCE [LARGE SCALE GENOMIC DNA]</scope>
    <source>
        <strain evidence="3 4">BE316</strain>
    </source>
</reference>
<feature type="chain" id="PRO_5045766136" evidence="1">
    <location>
        <begin position="23"/>
        <end position="157"/>
    </location>
</feature>
<name>A0ABU2A8E9_9BURK</name>
<keyword evidence="1" id="KW-0732">Signal</keyword>
<keyword evidence="4" id="KW-1185">Reference proteome</keyword>
<dbReference type="InterPro" id="IPR006311">
    <property type="entry name" value="TAT_signal"/>
</dbReference>
<feature type="domain" description="DUF4440" evidence="2">
    <location>
        <begin position="47"/>
        <end position="147"/>
    </location>
</feature>
<dbReference type="RefSeq" id="WP_310326656.1">
    <property type="nucleotide sequence ID" value="NZ_JAVDXV010000002.1"/>
</dbReference>
<evidence type="ECO:0000256" key="1">
    <source>
        <dbReference type="SAM" id="SignalP"/>
    </source>
</evidence>
<dbReference type="PROSITE" id="PS51318">
    <property type="entry name" value="TAT"/>
    <property type="match status" value="1"/>
</dbReference>
<dbReference type="Gene3D" id="3.10.450.50">
    <property type="match status" value="1"/>
</dbReference>
<dbReference type="SUPFAM" id="SSF54427">
    <property type="entry name" value="NTF2-like"/>
    <property type="match status" value="1"/>
</dbReference>
<dbReference type="EMBL" id="JAVDXV010000002">
    <property type="protein sequence ID" value="MDR7332313.1"/>
    <property type="molecule type" value="Genomic_DNA"/>
</dbReference>
<sequence length="157" mass="16746">MPTRRHALLASATLPALPVASATSITTPASNWPAPAEIEKRVAEARATEIAFAAAFAARDVAGFRRFLAPDTIWMGKEPLHGPDAVMAAWNTWLTSPTPPFSWAPDLVLVLPSGDLARTSGPVHDASGKLINRFQSTWRRKAAGGWEVVFDFGTAAG</sequence>
<gene>
    <name evidence="3" type="ORF">J2X21_001439</name>
</gene>
<evidence type="ECO:0000313" key="4">
    <source>
        <dbReference type="Proteomes" id="UP001180825"/>
    </source>
</evidence>
<accession>A0ABU2A8E9</accession>
<dbReference type="Proteomes" id="UP001180825">
    <property type="component" value="Unassembled WGS sequence"/>
</dbReference>
<organism evidence="3 4">
    <name type="scientific">Roseateles asaccharophilus</name>
    <dbReference type="NCBI Taxonomy" id="582607"/>
    <lineage>
        <taxon>Bacteria</taxon>
        <taxon>Pseudomonadati</taxon>
        <taxon>Pseudomonadota</taxon>
        <taxon>Betaproteobacteria</taxon>
        <taxon>Burkholderiales</taxon>
        <taxon>Sphaerotilaceae</taxon>
        <taxon>Roseateles</taxon>
    </lineage>
</organism>
<evidence type="ECO:0000259" key="2">
    <source>
        <dbReference type="Pfam" id="PF14534"/>
    </source>
</evidence>